<dbReference type="PROSITE" id="PS51420">
    <property type="entry name" value="RHO"/>
    <property type="match status" value="1"/>
</dbReference>
<evidence type="ECO:0000256" key="2">
    <source>
        <dbReference type="ARBA" id="ARBA00008344"/>
    </source>
</evidence>
<comment type="caution">
    <text evidence="10">The sequence shown here is derived from an EMBL/GenBank/DDBJ whole genome shotgun (WGS) entry which is preliminary data.</text>
</comment>
<gene>
    <name evidence="10" type="ORF">M0812_00431</name>
</gene>
<keyword evidence="6" id="KW-0342">GTP-binding</keyword>
<reference evidence="10" key="1">
    <citation type="submission" date="2022-08" db="EMBL/GenBank/DDBJ databases">
        <title>Novel sulphate-reducing endosymbionts in the free-living metamonad Anaeramoeba.</title>
        <authorList>
            <person name="Jerlstrom-Hultqvist J."/>
            <person name="Cepicka I."/>
            <person name="Gallot-Lavallee L."/>
            <person name="Salas-Leiva D."/>
            <person name="Curtis B.A."/>
            <person name="Zahonova K."/>
            <person name="Pipaliya S."/>
            <person name="Dacks J."/>
            <person name="Roger A.J."/>
        </authorList>
    </citation>
    <scope>NUCLEOTIDE SEQUENCE</scope>
    <source>
        <strain evidence="10">Busselton2</strain>
    </source>
</reference>
<dbReference type="SMART" id="SM00175">
    <property type="entry name" value="RAB"/>
    <property type="match status" value="1"/>
</dbReference>
<keyword evidence="3" id="KW-1003">Cell membrane</keyword>
<protein>
    <submittedName>
        <fullName evidence="10">Ras-like protein rasb</fullName>
    </submittedName>
</protein>
<dbReference type="SUPFAM" id="SSF52540">
    <property type="entry name" value="P-loop containing nucleoside triphosphate hydrolases"/>
    <property type="match status" value="1"/>
</dbReference>
<evidence type="ECO:0000256" key="4">
    <source>
        <dbReference type="ARBA" id="ARBA00022481"/>
    </source>
</evidence>
<dbReference type="SMART" id="SM00174">
    <property type="entry name" value="RHO"/>
    <property type="match status" value="1"/>
</dbReference>
<dbReference type="GO" id="GO:0003924">
    <property type="term" value="F:GTPase activity"/>
    <property type="evidence" value="ECO:0007669"/>
    <property type="project" value="InterPro"/>
</dbReference>
<evidence type="ECO:0000313" key="11">
    <source>
        <dbReference type="Proteomes" id="UP001146793"/>
    </source>
</evidence>
<dbReference type="CDD" id="cd00876">
    <property type="entry name" value="Ras"/>
    <property type="match status" value="1"/>
</dbReference>
<dbReference type="Gene3D" id="3.40.50.300">
    <property type="entry name" value="P-loop containing nucleotide triphosphate hydrolases"/>
    <property type="match status" value="1"/>
</dbReference>
<dbReference type="Proteomes" id="UP001146793">
    <property type="component" value="Unassembled WGS sequence"/>
</dbReference>
<evidence type="ECO:0000313" key="10">
    <source>
        <dbReference type="EMBL" id="KAJ3447958.1"/>
    </source>
</evidence>
<comment type="similarity">
    <text evidence="2">Belongs to the small GTPase superfamily. Ras family.</text>
</comment>
<dbReference type="Pfam" id="PF00071">
    <property type="entry name" value="Ras"/>
    <property type="match status" value="1"/>
</dbReference>
<dbReference type="GO" id="GO:0007165">
    <property type="term" value="P:signal transduction"/>
    <property type="evidence" value="ECO:0007669"/>
    <property type="project" value="InterPro"/>
</dbReference>
<evidence type="ECO:0000256" key="8">
    <source>
        <dbReference type="ARBA" id="ARBA00023288"/>
    </source>
</evidence>
<evidence type="ECO:0000256" key="9">
    <source>
        <dbReference type="ARBA" id="ARBA00023289"/>
    </source>
</evidence>
<dbReference type="InterPro" id="IPR005225">
    <property type="entry name" value="Small_GTP-bd"/>
</dbReference>
<dbReference type="FunFam" id="3.40.50.300:FF:000080">
    <property type="entry name" value="Ras-like GTPase Ras1"/>
    <property type="match status" value="1"/>
</dbReference>
<dbReference type="EMBL" id="JANTQA010000015">
    <property type="protein sequence ID" value="KAJ3447958.1"/>
    <property type="molecule type" value="Genomic_DNA"/>
</dbReference>
<dbReference type="InterPro" id="IPR027417">
    <property type="entry name" value="P-loop_NTPase"/>
</dbReference>
<evidence type="ECO:0000256" key="6">
    <source>
        <dbReference type="ARBA" id="ARBA00023134"/>
    </source>
</evidence>
<evidence type="ECO:0000256" key="7">
    <source>
        <dbReference type="ARBA" id="ARBA00023136"/>
    </source>
</evidence>
<dbReference type="GO" id="GO:0005525">
    <property type="term" value="F:GTP binding"/>
    <property type="evidence" value="ECO:0007669"/>
    <property type="project" value="UniProtKB-KW"/>
</dbReference>
<name>A0AAV8A2E9_9EUKA</name>
<accession>A0AAV8A2E9</accession>
<evidence type="ECO:0000256" key="5">
    <source>
        <dbReference type="ARBA" id="ARBA00022741"/>
    </source>
</evidence>
<evidence type="ECO:0000256" key="1">
    <source>
        <dbReference type="ARBA" id="ARBA00004193"/>
    </source>
</evidence>
<dbReference type="GO" id="GO:0005886">
    <property type="term" value="C:plasma membrane"/>
    <property type="evidence" value="ECO:0007669"/>
    <property type="project" value="UniProtKB-SubCell"/>
</dbReference>
<keyword evidence="7" id="KW-0472">Membrane</keyword>
<dbReference type="InterPro" id="IPR020849">
    <property type="entry name" value="Small_GTPase_Ras-type"/>
</dbReference>
<proteinExistence type="inferred from homology"/>
<dbReference type="PROSITE" id="PS51419">
    <property type="entry name" value="RAB"/>
    <property type="match status" value="1"/>
</dbReference>
<dbReference type="SMART" id="SM00173">
    <property type="entry name" value="RAS"/>
    <property type="match status" value="1"/>
</dbReference>
<keyword evidence="8" id="KW-0449">Lipoprotein</keyword>
<sequence>MEETKIVVIGGGGVGKSAMTIQFLQNYFVTDYDPTIEESYRKQILVDNSPVLLDVLDTAGQEEYSAMREQYMESGQGFLIVYSIADTGSFEEVPELYQTILRVKDSDKYPTVICGNKCDLEKLREVTLNDGKSIAKSYQVPFYETSAKTMKNLDTVFHQIVREIRKTQSPIKKRSKCSIL</sequence>
<keyword evidence="5" id="KW-0547">Nucleotide-binding</keyword>
<organism evidence="10 11">
    <name type="scientific">Anaeramoeba flamelloides</name>
    <dbReference type="NCBI Taxonomy" id="1746091"/>
    <lineage>
        <taxon>Eukaryota</taxon>
        <taxon>Metamonada</taxon>
        <taxon>Anaeramoebidae</taxon>
        <taxon>Anaeramoeba</taxon>
    </lineage>
</organism>
<dbReference type="PROSITE" id="PS51421">
    <property type="entry name" value="RAS"/>
    <property type="match status" value="1"/>
</dbReference>
<comment type="subcellular location">
    <subcellularLocation>
        <location evidence="1">Cell membrane</location>
        <topology evidence="1">Lipid-anchor</topology>
    </subcellularLocation>
</comment>
<dbReference type="AlphaFoldDB" id="A0AAV8A2E9"/>
<evidence type="ECO:0000256" key="3">
    <source>
        <dbReference type="ARBA" id="ARBA00022475"/>
    </source>
</evidence>
<dbReference type="InterPro" id="IPR001806">
    <property type="entry name" value="Small_GTPase"/>
</dbReference>
<dbReference type="PANTHER" id="PTHR24070">
    <property type="entry name" value="RAS, DI-RAS, AND RHEB FAMILY MEMBERS OF SMALL GTPASE SUPERFAMILY"/>
    <property type="match status" value="1"/>
</dbReference>
<keyword evidence="4" id="KW-0488">Methylation</keyword>
<dbReference type="NCBIfam" id="TIGR00231">
    <property type="entry name" value="small_GTP"/>
    <property type="match status" value="1"/>
</dbReference>
<keyword evidence="9" id="KW-0636">Prenylation</keyword>
<dbReference type="PRINTS" id="PR00449">
    <property type="entry name" value="RASTRNSFRMNG"/>
</dbReference>